<dbReference type="EMBL" id="JABMIG020000004">
    <property type="protein sequence ID" value="KAL3805111.1"/>
    <property type="molecule type" value="Genomic_DNA"/>
</dbReference>
<comment type="caution">
    <text evidence="2">The sequence shown here is derived from an EMBL/GenBank/DDBJ whole genome shotgun (WGS) entry which is preliminary data.</text>
</comment>
<protein>
    <recommendedName>
        <fullName evidence="4">Rubisco LSMT substrate-binding domain-containing protein</fullName>
    </recommendedName>
</protein>
<dbReference type="AlphaFoldDB" id="A0ABD3QZG2"/>
<dbReference type="InterPro" id="IPR050600">
    <property type="entry name" value="SETD3_SETD6_MTase"/>
</dbReference>
<feature type="region of interest" description="Disordered" evidence="1">
    <location>
        <begin position="177"/>
        <end position="200"/>
    </location>
</feature>
<feature type="compositionally biased region" description="Polar residues" evidence="1">
    <location>
        <begin position="183"/>
        <end position="199"/>
    </location>
</feature>
<dbReference type="InterPro" id="IPR046341">
    <property type="entry name" value="SET_dom_sf"/>
</dbReference>
<dbReference type="SUPFAM" id="SSF82199">
    <property type="entry name" value="SET domain"/>
    <property type="match status" value="1"/>
</dbReference>
<proteinExistence type="predicted"/>
<evidence type="ECO:0008006" key="4">
    <source>
        <dbReference type="Google" id="ProtNLM"/>
    </source>
</evidence>
<keyword evidence="3" id="KW-1185">Reference proteome</keyword>
<dbReference type="Gene3D" id="3.90.1410.10">
    <property type="entry name" value="set domain protein methyltransferase, domain 1"/>
    <property type="match status" value="1"/>
</dbReference>
<dbReference type="PANTHER" id="PTHR13271">
    <property type="entry name" value="UNCHARACTERIZED PUTATIVE METHYLTRANSFERASE"/>
    <property type="match status" value="1"/>
</dbReference>
<evidence type="ECO:0000256" key="1">
    <source>
        <dbReference type="SAM" id="MobiDB-lite"/>
    </source>
</evidence>
<gene>
    <name evidence="2" type="ORF">HJC23_003339</name>
</gene>
<accession>A0ABD3QZG2</accession>
<dbReference type="CDD" id="cd10527">
    <property type="entry name" value="SET_LSMT"/>
    <property type="match status" value="1"/>
</dbReference>
<evidence type="ECO:0000313" key="2">
    <source>
        <dbReference type="EMBL" id="KAL3805111.1"/>
    </source>
</evidence>
<reference evidence="2 3" key="1">
    <citation type="journal article" date="2020" name="G3 (Bethesda)">
        <title>Improved Reference Genome for Cyclotella cryptica CCMP332, a Model for Cell Wall Morphogenesis, Salinity Adaptation, and Lipid Production in Diatoms (Bacillariophyta).</title>
        <authorList>
            <person name="Roberts W.R."/>
            <person name="Downey K.M."/>
            <person name="Ruck E.C."/>
            <person name="Traller J.C."/>
            <person name="Alverson A.J."/>
        </authorList>
    </citation>
    <scope>NUCLEOTIDE SEQUENCE [LARGE SCALE GENOMIC DNA]</scope>
    <source>
        <strain evidence="2 3">CCMP332</strain>
    </source>
</reference>
<dbReference type="Proteomes" id="UP001516023">
    <property type="component" value="Unassembled WGS sequence"/>
</dbReference>
<sequence length="566" mass="63457">MSMLDMLQQCSDALHDEWIECSNSRSALPPVLCHLYLQPQNLAFCHDAIERDGKNENHATKCCRVAAVMGWEEACYADPRFELLLLCRKVLANRAQAEEVWCLYSRQVELWRDEAKSRCSKEIDWEVGPIEPWLKLECVHSLVTLLLQFLDGVGGGRNPWETKTDLHAAFLSTRSQLPRPHPIQSTQSPPSESIAQDNDNPLLRGIAPFEEWFASNSSSGARIQHIRHSTFHSNSLRGLEYTSTKAADLKGVAVVPRKMVLGVSYSEEDEMEKEDDGRTWDVKLSCRLVEECRKGRDSAYYGYCSLLTLGANLDPSCTSYPSTAPDALRHWTPQQKSLLEKSKKGQKLLQVEQRQQTQWTNKYNHALTTNEQNNISQNDFLWAMEAVHSRAFRGDFGALNNNIGNEGGGLLRKLASLLLPLSALSFGIVYATDPMMNQYFVPLAIVAASPVVLTMIADRTGSNREAVLLPLIDSANHLQEADSVIEYDPLVDGYVLSLGRKCLVKEVDEGGREKAQVCISYGIRGDSELLLNYGFLRGVTMEGVGSDEERSEIRKRLAEAYLSRNP</sequence>
<evidence type="ECO:0000313" key="3">
    <source>
        <dbReference type="Proteomes" id="UP001516023"/>
    </source>
</evidence>
<name>A0ABD3QZG2_9STRA</name>
<organism evidence="2 3">
    <name type="scientific">Cyclotella cryptica</name>
    <dbReference type="NCBI Taxonomy" id="29204"/>
    <lineage>
        <taxon>Eukaryota</taxon>
        <taxon>Sar</taxon>
        <taxon>Stramenopiles</taxon>
        <taxon>Ochrophyta</taxon>
        <taxon>Bacillariophyta</taxon>
        <taxon>Coscinodiscophyceae</taxon>
        <taxon>Thalassiosirophycidae</taxon>
        <taxon>Stephanodiscales</taxon>
        <taxon>Stephanodiscaceae</taxon>
        <taxon>Cyclotella</taxon>
    </lineage>
</organism>